<dbReference type="GO" id="GO:0003700">
    <property type="term" value="F:DNA-binding transcription factor activity"/>
    <property type="evidence" value="ECO:0007669"/>
    <property type="project" value="InterPro"/>
</dbReference>
<dbReference type="InterPro" id="IPR046532">
    <property type="entry name" value="DUF6597"/>
</dbReference>
<evidence type="ECO:0000256" key="1">
    <source>
        <dbReference type="ARBA" id="ARBA00023015"/>
    </source>
</evidence>
<keyword evidence="3" id="KW-0804">Transcription</keyword>
<feature type="domain" description="HTH araC/xylS-type" evidence="4">
    <location>
        <begin position="184"/>
        <end position="269"/>
    </location>
</feature>
<gene>
    <name evidence="5" type="ORF">LY11_00217</name>
</gene>
<dbReference type="InterPro" id="IPR018060">
    <property type="entry name" value="HTH_AraC"/>
</dbReference>
<dbReference type="InterPro" id="IPR050204">
    <property type="entry name" value="AraC_XylS_family_regulators"/>
</dbReference>
<dbReference type="Gene3D" id="1.10.10.60">
    <property type="entry name" value="Homeodomain-like"/>
    <property type="match status" value="1"/>
</dbReference>
<evidence type="ECO:0000313" key="5">
    <source>
        <dbReference type="EMBL" id="RAJ37142.1"/>
    </source>
</evidence>
<keyword evidence="2" id="KW-0238">DNA-binding</keyword>
<organism evidence="5 6">
    <name type="scientific">Pedobacter cryoconitis</name>
    <dbReference type="NCBI Taxonomy" id="188932"/>
    <lineage>
        <taxon>Bacteria</taxon>
        <taxon>Pseudomonadati</taxon>
        <taxon>Bacteroidota</taxon>
        <taxon>Sphingobacteriia</taxon>
        <taxon>Sphingobacteriales</taxon>
        <taxon>Sphingobacteriaceae</taxon>
        <taxon>Pedobacter</taxon>
    </lineage>
</organism>
<reference evidence="5 6" key="1">
    <citation type="submission" date="2018-06" db="EMBL/GenBank/DDBJ databases">
        <title>Genomic Encyclopedia of Archaeal and Bacterial Type Strains, Phase II (KMG-II): from individual species to whole genera.</title>
        <authorList>
            <person name="Goeker M."/>
        </authorList>
    </citation>
    <scope>NUCLEOTIDE SEQUENCE [LARGE SCALE GENOMIC DNA]</scope>
    <source>
        <strain evidence="5 6">DSM 14825</strain>
    </source>
</reference>
<dbReference type="SMART" id="SM00342">
    <property type="entry name" value="HTH_ARAC"/>
    <property type="match status" value="1"/>
</dbReference>
<dbReference type="Proteomes" id="UP000249754">
    <property type="component" value="Unassembled WGS sequence"/>
</dbReference>
<evidence type="ECO:0000256" key="3">
    <source>
        <dbReference type="ARBA" id="ARBA00023163"/>
    </source>
</evidence>
<dbReference type="GO" id="GO:0043565">
    <property type="term" value="F:sequence-specific DNA binding"/>
    <property type="evidence" value="ECO:0007669"/>
    <property type="project" value="InterPro"/>
</dbReference>
<name>A0A327T894_9SPHI</name>
<keyword evidence="1" id="KW-0805">Transcription regulation</keyword>
<dbReference type="PANTHER" id="PTHR46796">
    <property type="entry name" value="HTH-TYPE TRANSCRIPTIONAL ACTIVATOR RHAS-RELATED"/>
    <property type="match status" value="1"/>
</dbReference>
<dbReference type="PANTHER" id="PTHR46796:SF13">
    <property type="entry name" value="HTH-TYPE TRANSCRIPTIONAL ACTIVATOR RHAS"/>
    <property type="match status" value="1"/>
</dbReference>
<evidence type="ECO:0000259" key="4">
    <source>
        <dbReference type="PROSITE" id="PS01124"/>
    </source>
</evidence>
<accession>A0A327T894</accession>
<dbReference type="EMBL" id="QLLR01000001">
    <property type="protein sequence ID" value="RAJ37142.1"/>
    <property type="molecule type" value="Genomic_DNA"/>
</dbReference>
<evidence type="ECO:0000313" key="6">
    <source>
        <dbReference type="Proteomes" id="UP000249754"/>
    </source>
</evidence>
<proteinExistence type="predicted"/>
<dbReference type="Pfam" id="PF20240">
    <property type="entry name" value="DUF6597"/>
    <property type="match status" value="1"/>
</dbReference>
<dbReference type="Pfam" id="PF12833">
    <property type="entry name" value="HTH_18"/>
    <property type="match status" value="1"/>
</dbReference>
<evidence type="ECO:0000256" key="2">
    <source>
        <dbReference type="ARBA" id="ARBA00023125"/>
    </source>
</evidence>
<dbReference type="RefSeq" id="WP_146610778.1">
    <property type="nucleotide sequence ID" value="NZ_QLLR01000001.1"/>
</dbReference>
<protein>
    <submittedName>
        <fullName evidence="5">Helix-turn-helix protein</fullName>
    </submittedName>
</protein>
<comment type="caution">
    <text evidence="5">The sequence shown here is derived from an EMBL/GenBank/DDBJ whole genome shotgun (WGS) entry which is preliminary data.</text>
</comment>
<dbReference type="PROSITE" id="PS01124">
    <property type="entry name" value="HTH_ARAC_FAMILY_2"/>
    <property type="match status" value="1"/>
</dbReference>
<dbReference type="OrthoDB" id="635259at2"/>
<dbReference type="AlphaFoldDB" id="A0A327T894"/>
<sequence length="284" mass="32380">MKDAAMDGDLYEVQKPLSDVVSHFYHVHTPADAEVVVNHLSPNFDMLMLFNFGTPIRYSFNNAALNDTPIHRVAVIGPLKKMLNYELQPAADAIVVNFTLNGFYRLFKIPINELASSEVMDPDILIDKTCFAEFWEQLAVLPILIDRMQSIEAYAASFMTENEPFTIPLLNGLSYFQNPAVAPVKAIAANAALSERTIQQRFQKFTGYSPKEMLRFMRFKEVINQLVSQKEEEIDLFALIEKHGYHDQSHLIKDFNHFLGTTPRKFLKDIAGKGFCITRPGKHY</sequence>